<organism evidence="6 7">
    <name type="scientific">Comamonas testosteroni (strain DSM 14576 / KF-1)</name>
    <name type="common">Pseudomonas testosteroni</name>
    <dbReference type="NCBI Taxonomy" id="399795"/>
    <lineage>
        <taxon>Bacteria</taxon>
        <taxon>Pseudomonadati</taxon>
        <taxon>Pseudomonadota</taxon>
        <taxon>Betaproteobacteria</taxon>
        <taxon>Burkholderiales</taxon>
        <taxon>Comamonadaceae</taxon>
        <taxon>Comamonas</taxon>
    </lineage>
</organism>
<comment type="cofactor">
    <cofactor evidence="1">
        <name>FAD</name>
        <dbReference type="ChEBI" id="CHEBI:57692"/>
    </cofactor>
</comment>
<evidence type="ECO:0000259" key="5">
    <source>
        <dbReference type="Pfam" id="PF01266"/>
    </source>
</evidence>
<dbReference type="PANTHER" id="PTHR10961">
    <property type="entry name" value="PEROXISOMAL SARCOSINE OXIDASE"/>
    <property type="match status" value="1"/>
</dbReference>
<evidence type="ECO:0000256" key="1">
    <source>
        <dbReference type="ARBA" id="ARBA00001974"/>
    </source>
</evidence>
<dbReference type="eggNOG" id="COG0665">
    <property type="taxonomic scope" value="Bacteria"/>
</dbReference>
<evidence type="ECO:0000256" key="3">
    <source>
        <dbReference type="ARBA" id="ARBA00022827"/>
    </source>
</evidence>
<dbReference type="Gene3D" id="3.50.50.60">
    <property type="entry name" value="FAD/NAD(P)-binding domain"/>
    <property type="match status" value="1"/>
</dbReference>
<sequence length="454" mass="51745">MGDIPSVIGHAKELRSKNITMRSLGKIEFPLMLYNHQWKDKRDDLIEQFFHWRENGKSFFRVKDNEIFWTYEVIALVNTKKIGDDMSKITVIGGGILGLWTAVEAVNRGHHVTLYEKHTFGHTGGSSHGDTRIFRSAYWEGSNYVKLSRRSMDKWNWLGKIHNQTLLDMTGTYYSGDCNCAIIKGVLSASVEHNIPISEINSQSLFRTNIKSTSLLEEYGGIIKADESIRSLTSFCINNGVNIREETEFLEQSDQESIYIKCIGPWFSSEPLLSQYITSSRVYVHWFEHDNSTPLFEKSFLLQGTDGRILYGMRTNKNEIKVGWHNYPIIPLEPGLSEDNSPEIYIRDIQDALSSLTGARLRHLKSKGCYFDNSSDENYIIDWSKPNELIAGGLSGHGFKFAPALADGLITAAETKKLPPELLSFRLDRLRSGQAFARTKLHHQTLKFGMKWSI</sequence>
<keyword evidence="4" id="KW-0560">Oxidoreductase</keyword>
<dbReference type="EMBL" id="AAUJ02000001">
    <property type="protein sequence ID" value="EED67655.1"/>
    <property type="molecule type" value="Genomic_DNA"/>
</dbReference>
<accession>B7WVN3</accession>
<dbReference type="SUPFAM" id="SSF51905">
    <property type="entry name" value="FAD/NAD(P)-binding domain"/>
    <property type="match status" value="1"/>
</dbReference>
<dbReference type="InterPro" id="IPR036188">
    <property type="entry name" value="FAD/NAD-bd_sf"/>
</dbReference>
<keyword evidence="2" id="KW-0285">Flavoprotein</keyword>
<evidence type="ECO:0000256" key="4">
    <source>
        <dbReference type="ARBA" id="ARBA00023002"/>
    </source>
</evidence>
<evidence type="ECO:0000256" key="2">
    <source>
        <dbReference type="ARBA" id="ARBA00022630"/>
    </source>
</evidence>
<dbReference type="GO" id="GO:0050660">
    <property type="term" value="F:flavin adenine dinucleotide binding"/>
    <property type="evidence" value="ECO:0007669"/>
    <property type="project" value="InterPro"/>
</dbReference>
<dbReference type="AlphaFoldDB" id="B7WVN3"/>
<keyword evidence="3" id="KW-0274">FAD</keyword>
<dbReference type="Pfam" id="PF01266">
    <property type="entry name" value="DAO"/>
    <property type="match status" value="1"/>
</dbReference>
<dbReference type="Proteomes" id="UP000003039">
    <property type="component" value="Unassembled WGS sequence"/>
</dbReference>
<dbReference type="GO" id="GO:0008115">
    <property type="term" value="F:sarcosine oxidase activity"/>
    <property type="evidence" value="ECO:0007669"/>
    <property type="project" value="TreeGrafter"/>
</dbReference>
<feature type="domain" description="FAD dependent oxidoreductase" evidence="5">
    <location>
        <begin position="89"/>
        <end position="407"/>
    </location>
</feature>
<name>B7WVN3_COMTK</name>
<evidence type="ECO:0000313" key="6">
    <source>
        <dbReference type="EMBL" id="EED67655.1"/>
    </source>
</evidence>
<reference evidence="6 7" key="1">
    <citation type="journal article" date="2004" name="Appl. Environ. Microbiol.">
        <title>Mineralization of individual congeners of linear alkylbenzenesulfonate by defined pairs of heterotrophic bacteria.</title>
        <authorList>
            <person name="Schleheck D."/>
            <person name="Knepper T.P."/>
            <person name="Fischer K."/>
            <person name="Cook A.M."/>
        </authorList>
    </citation>
    <scope>NUCLEOTIDE SEQUENCE [LARGE SCALE GENOMIC DNA]</scope>
    <source>
        <strain evidence="7">DSM 14576 / KF-1</strain>
    </source>
</reference>
<dbReference type="Gene3D" id="3.30.9.10">
    <property type="entry name" value="D-Amino Acid Oxidase, subunit A, domain 2"/>
    <property type="match status" value="1"/>
</dbReference>
<dbReference type="InterPro" id="IPR006076">
    <property type="entry name" value="FAD-dep_OxRdtase"/>
</dbReference>
<comment type="caution">
    <text evidence="6">The sequence shown here is derived from an EMBL/GenBank/DDBJ whole genome shotgun (WGS) entry which is preliminary data.</text>
</comment>
<gene>
    <name evidence="6" type="ORF">CtesDRAFT_PD2601</name>
</gene>
<protein>
    <submittedName>
        <fullName evidence="6">FAD dependent oxidoreductase</fullName>
    </submittedName>
</protein>
<dbReference type="InterPro" id="IPR045170">
    <property type="entry name" value="MTOX"/>
</dbReference>
<proteinExistence type="predicted"/>
<evidence type="ECO:0000313" key="7">
    <source>
        <dbReference type="Proteomes" id="UP000003039"/>
    </source>
</evidence>
<dbReference type="PANTHER" id="PTHR10961:SF7">
    <property type="entry name" value="FAD DEPENDENT OXIDOREDUCTASE DOMAIN-CONTAINING PROTEIN"/>
    <property type="match status" value="1"/>
</dbReference>